<evidence type="ECO:0000313" key="2">
    <source>
        <dbReference type="Proteomes" id="UP000777774"/>
    </source>
</evidence>
<keyword evidence="2" id="KW-1185">Reference proteome</keyword>
<reference evidence="1 2" key="1">
    <citation type="submission" date="2020-04" db="EMBL/GenBank/DDBJ databases">
        <title>MicrobeNet Type strains.</title>
        <authorList>
            <person name="Nicholson A.C."/>
        </authorList>
    </citation>
    <scope>NUCLEOTIDE SEQUENCE [LARGE SCALE GENOMIC DNA]</scope>
    <source>
        <strain evidence="1 2">ATCC BAA-787</strain>
    </source>
</reference>
<name>A0ABX1JY41_9CELL</name>
<protein>
    <submittedName>
        <fullName evidence="1">Uncharacterized protein</fullName>
    </submittedName>
</protein>
<organism evidence="1 2">
    <name type="scientific">Cellulomonas septica</name>
    <dbReference type="NCBI Taxonomy" id="285080"/>
    <lineage>
        <taxon>Bacteria</taxon>
        <taxon>Bacillati</taxon>
        <taxon>Actinomycetota</taxon>
        <taxon>Actinomycetes</taxon>
        <taxon>Micrococcales</taxon>
        <taxon>Cellulomonadaceae</taxon>
        <taxon>Cellulomonas</taxon>
    </lineage>
</organism>
<evidence type="ECO:0000313" key="1">
    <source>
        <dbReference type="EMBL" id="NKY39254.1"/>
    </source>
</evidence>
<proteinExistence type="predicted"/>
<dbReference type="Proteomes" id="UP000777774">
    <property type="component" value="Unassembled WGS sequence"/>
</dbReference>
<sequence>MEELETANEDLLSTHEELETVGEELQSIELEPTAGDAEQRPWTVRVSEVDDLTEEVLSPRRGRDERRDPS</sequence>
<comment type="caution">
    <text evidence="1">The sequence shown here is derived from an EMBL/GenBank/DDBJ whole genome shotgun (WGS) entry which is preliminary data.</text>
</comment>
<accession>A0ABX1JY41</accession>
<gene>
    <name evidence="1" type="ORF">HGA02_06835</name>
</gene>
<dbReference type="EMBL" id="JAAXOY010000123">
    <property type="protein sequence ID" value="NKY39254.1"/>
    <property type="molecule type" value="Genomic_DNA"/>
</dbReference>